<dbReference type="InterPro" id="IPR007444">
    <property type="entry name" value="Glucan_biosyn_MdoG_C"/>
</dbReference>
<comment type="caution">
    <text evidence="8">The sequence shown here is derived from an EMBL/GenBank/DDBJ whole genome shotgun (WGS) entry which is preliminary data.</text>
</comment>
<gene>
    <name evidence="8" type="ORF">Q4490_14620</name>
</gene>
<dbReference type="GO" id="GO:0030246">
    <property type="term" value="F:carbohydrate binding"/>
    <property type="evidence" value="ECO:0007669"/>
    <property type="project" value="InterPro"/>
</dbReference>
<comment type="pathway">
    <text evidence="2">Glycan metabolism; osmoregulated periplasmic glucan (OPG) biosynthesis.</text>
</comment>
<evidence type="ECO:0000256" key="2">
    <source>
        <dbReference type="ARBA" id="ARBA00005001"/>
    </source>
</evidence>
<dbReference type="PANTHER" id="PTHR30504">
    <property type="entry name" value="GLUCANS BIOSYNTHESIS PROTEIN"/>
    <property type="match status" value="1"/>
</dbReference>
<comment type="similarity">
    <text evidence="3">Belongs to the OpgD/OpgG family.</text>
</comment>
<dbReference type="Proteomes" id="UP001169862">
    <property type="component" value="Unassembled WGS sequence"/>
</dbReference>
<dbReference type="FunFam" id="2.70.98.10:FF:000001">
    <property type="entry name" value="Glucans biosynthesis protein G"/>
    <property type="match status" value="1"/>
</dbReference>
<feature type="chain" id="PRO_5043342126" evidence="6">
    <location>
        <begin position="30"/>
        <end position="532"/>
    </location>
</feature>
<dbReference type="InterPro" id="IPR013783">
    <property type="entry name" value="Ig-like_fold"/>
</dbReference>
<dbReference type="RefSeq" id="WP_303551616.1">
    <property type="nucleotide sequence ID" value="NZ_JAUOPG010000010.1"/>
</dbReference>
<feature type="domain" description="Glucan biosynthesis periplasmic MdoG C-terminal" evidence="7">
    <location>
        <begin position="37"/>
        <end position="516"/>
    </location>
</feature>
<dbReference type="InterPro" id="IPR014756">
    <property type="entry name" value="Ig_E-set"/>
</dbReference>
<dbReference type="Gene3D" id="2.60.40.10">
    <property type="entry name" value="Immunoglobulins"/>
    <property type="match status" value="1"/>
</dbReference>
<dbReference type="InterPro" id="IPR014718">
    <property type="entry name" value="GH-type_carb-bd"/>
</dbReference>
<dbReference type="PANTHER" id="PTHR30504:SF3">
    <property type="entry name" value="GLUCANS BIOSYNTHESIS PROTEIN D"/>
    <property type="match status" value="1"/>
</dbReference>
<dbReference type="InterPro" id="IPR011013">
    <property type="entry name" value="Gal_mutarotase_sf_dom"/>
</dbReference>
<dbReference type="GO" id="GO:0003824">
    <property type="term" value="F:catalytic activity"/>
    <property type="evidence" value="ECO:0007669"/>
    <property type="project" value="InterPro"/>
</dbReference>
<reference evidence="8" key="1">
    <citation type="submission" date="2023-07" db="EMBL/GenBank/DDBJ databases">
        <title>Genome content predicts the carbon catabolic preferences of heterotrophic bacteria.</title>
        <authorList>
            <person name="Gralka M."/>
        </authorList>
    </citation>
    <scope>NUCLEOTIDE SEQUENCE</scope>
    <source>
        <strain evidence="8">I2M16</strain>
    </source>
</reference>
<keyword evidence="4 6" id="KW-0732">Signal</keyword>
<dbReference type="InterPro" id="IPR014438">
    <property type="entry name" value="Glucan_biosyn_MdoG/MdoD"/>
</dbReference>
<organism evidence="8 9">
    <name type="scientific">Neptunomonas phycophila</name>
    <dbReference type="NCBI Taxonomy" id="1572645"/>
    <lineage>
        <taxon>Bacteria</taxon>
        <taxon>Pseudomonadati</taxon>
        <taxon>Pseudomonadota</taxon>
        <taxon>Gammaproteobacteria</taxon>
        <taxon>Oceanospirillales</taxon>
        <taxon>Oceanospirillaceae</taxon>
        <taxon>Neptunomonas</taxon>
    </lineage>
</organism>
<evidence type="ECO:0000256" key="5">
    <source>
        <dbReference type="ARBA" id="ARBA00022764"/>
    </source>
</evidence>
<dbReference type="PIRSF" id="PIRSF006281">
    <property type="entry name" value="MdoG"/>
    <property type="match status" value="1"/>
</dbReference>
<keyword evidence="5" id="KW-0574">Periplasm</keyword>
<evidence type="ECO:0000256" key="1">
    <source>
        <dbReference type="ARBA" id="ARBA00004418"/>
    </source>
</evidence>
<dbReference type="EMBL" id="JAUOPG010000010">
    <property type="protein sequence ID" value="MDO6454803.1"/>
    <property type="molecule type" value="Genomic_DNA"/>
</dbReference>
<evidence type="ECO:0000259" key="7">
    <source>
        <dbReference type="Pfam" id="PF04349"/>
    </source>
</evidence>
<dbReference type="SUPFAM" id="SSF74650">
    <property type="entry name" value="Galactose mutarotase-like"/>
    <property type="match status" value="1"/>
</dbReference>
<evidence type="ECO:0000313" key="9">
    <source>
        <dbReference type="Proteomes" id="UP001169862"/>
    </source>
</evidence>
<protein>
    <submittedName>
        <fullName evidence="8">Glucan biosynthesis protein D</fullName>
    </submittedName>
</protein>
<feature type="signal peptide" evidence="6">
    <location>
        <begin position="1"/>
        <end position="29"/>
    </location>
</feature>
<evidence type="ECO:0000256" key="6">
    <source>
        <dbReference type="SAM" id="SignalP"/>
    </source>
</evidence>
<dbReference type="AlphaFoldDB" id="A0AAW7XN86"/>
<dbReference type="GO" id="GO:0051274">
    <property type="term" value="P:beta-glucan biosynthetic process"/>
    <property type="evidence" value="ECO:0007669"/>
    <property type="project" value="TreeGrafter"/>
</dbReference>
<dbReference type="Pfam" id="PF04349">
    <property type="entry name" value="MdoG"/>
    <property type="match status" value="1"/>
</dbReference>
<evidence type="ECO:0000256" key="3">
    <source>
        <dbReference type="ARBA" id="ARBA00009284"/>
    </source>
</evidence>
<evidence type="ECO:0000313" key="8">
    <source>
        <dbReference type="EMBL" id="MDO6454803.1"/>
    </source>
</evidence>
<dbReference type="GO" id="GO:0030288">
    <property type="term" value="C:outer membrane-bounded periplasmic space"/>
    <property type="evidence" value="ECO:0007669"/>
    <property type="project" value="TreeGrafter"/>
</dbReference>
<accession>A0AAW7XN86</accession>
<comment type="subcellular location">
    <subcellularLocation>
        <location evidence="1">Periplasm</location>
    </subcellularLocation>
</comment>
<dbReference type="Gene3D" id="2.70.98.10">
    <property type="match status" value="1"/>
</dbReference>
<dbReference type="SUPFAM" id="SSF81296">
    <property type="entry name" value="E set domains"/>
    <property type="match status" value="1"/>
</dbReference>
<sequence>MHILPLKAIRPIRAVVILLSLLQASSVMAAKAEEAPFDLSRLKEMARVKSLMPYKSNEGNIPKSLNNLSWDDYQQLRYNHDKALWKRDKKSLFRAELFHLGLFFKTPIHIYELDADKVAHEIKYSKNLFDYGKSGVKGGEFDKDLGFAGFRMQFHSDWTRDVVAFLGASYFRAVGEEMQYGLSARGLAIDTALNRPEEFPTFTHFWLEKPSSNNDVAVVYALLDSPSITGAYRFEIQPGPSLHMRVDSALYPRKSIERLGVAPLTSMYMVGENDRAAGWDWRPEIHDSDGLSILTGQGEWIWRPLVNPKNLAFNAYADNNVKGFGLIQRDRNFDHYQDDGVFYNKRPSVWVEPIGDWGKGSVQLVEIPTLDETFDNIVAFWNPETEVKAGQELLFSYNLHWSGKPAKETKYAKAVDTFTGIGGVVGQKRTYFSKRFVVDFKGGSLSMLGKDSEVTPVITTSAGRVELTSARVQEYIGGYRAMFDLVPVDNDTAPINLRLYLESNGQPLTETWVYQYTPPAQEDRHLQNPGHL</sequence>
<proteinExistence type="inferred from homology"/>
<evidence type="ECO:0000256" key="4">
    <source>
        <dbReference type="ARBA" id="ARBA00022729"/>
    </source>
</evidence>
<name>A0AAW7XN86_9GAMM</name>